<comment type="caution">
    <text evidence="2">The sequence shown here is derived from an EMBL/GenBank/DDBJ whole genome shotgun (WGS) entry which is preliminary data.</text>
</comment>
<accession>A0AAV9H919</accession>
<evidence type="ECO:0000313" key="3">
    <source>
        <dbReference type="Proteomes" id="UP001321749"/>
    </source>
</evidence>
<name>A0AAV9H919_9PEZI</name>
<gene>
    <name evidence="2" type="ORF">QBC42DRAFT_278874</name>
</gene>
<dbReference type="AlphaFoldDB" id="A0AAV9H919"/>
<evidence type="ECO:0000256" key="1">
    <source>
        <dbReference type="SAM" id="MobiDB-lite"/>
    </source>
</evidence>
<feature type="region of interest" description="Disordered" evidence="1">
    <location>
        <begin position="1"/>
        <end position="63"/>
    </location>
</feature>
<keyword evidence="3" id="KW-1185">Reference proteome</keyword>
<evidence type="ECO:0000313" key="2">
    <source>
        <dbReference type="EMBL" id="KAK4457519.1"/>
    </source>
</evidence>
<reference evidence="2" key="2">
    <citation type="submission" date="2023-06" db="EMBL/GenBank/DDBJ databases">
        <authorList>
            <consortium name="Lawrence Berkeley National Laboratory"/>
            <person name="Mondo S.J."/>
            <person name="Hensen N."/>
            <person name="Bonometti L."/>
            <person name="Westerberg I."/>
            <person name="Brannstrom I.O."/>
            <person name="Guillou S."/>
            <person name="Cros-Aarteil S."/>
            <person name="Calhoun S."/>
            <person name="Haridas S."/>
            <person name="Kuo A."/>
            <person name="Pangilinan J."/>
            <person name="Riley R."/>
            <person name="Labutti K."/>
            <person name="Andreopoulos B."/>
            <person name="Lipzen A."/>
            <person name="Chen C."/>
            <person name="Yanf M."/>
            <person name="Daum C."/>
            <person name="Ng V."/>
            <person name="Clum A."/>
            <person name="Steindorff A."/>
            <person name="Ohm R."/>
            <person name="Martin F."/>
            <person name="Silar P."/>
            <person name="Natvig D."/>
            <person name="Lalanne C."/>
            <person name="Gautier V."/>
            <person name="Ament-Velasquez S.L."/>
            <person name="Kruys A."/>
            <person name="Hutchinson M.I."/>
            <person name="Powell A.J."/>
            <person name="Barry K."/>
            <person name="Miller A.N."/>
            <person name="Grigoriev I.V."/>
            <person name="Debuchy R."/>
            <person name="Gladieux P."/>
            <person name="Thoren M.H."/>
            <person name="Johannesson H."/>
        </authorList>
    </citation>
    <scope>NUCLEOTIDE SEQUENCE</scope>
    <source>
        <strain evidence="2">PSN324</strain>
    </source>
</reference>
<organism evidence="2 3">
    <name type="scientific">Cladorrhinum samala</name>
    <dbReference type="NCBI Taxonomy" id="585594"/>
    <lineage>
        <taxon>Eukaryota</taxon>
        <taxon>Fungi</taxon>
        <taxon>Dikarya</taxon>
        <taxon>Ascomycota</taxon>
        <taxon>Pezizomycotina</taxon>
        <taxon>Sordariomycetes</taxon>
        <taxon>Sordariomycetidae</taxon>
        <taxon>Sordariales</taxon>
        <taxon>Podosporaceae</taxon>
        <taxon>Cladorrhinum</taxon>
    </lineage>
</organism>
<proteinExistence type="predicted"/>
<protein>
    <submittedName>
        <fullName evidence="2">Uncharacterized protein</fullName>
    </submittedName>
</protein>
<dbReference type="Proteomes" id="UP001321749">
    <property type="component" value="Unassembled WGS sequence"/>
</dbReference>
<reference evidence="2" key="1">
    <citation type="journal article" date="2023" name="Mol. Phylogenet. Evol.">
        <title>Genome-scale phylogeny and comparative genomics of the fungal order Sordariales.</title>
        <authorList>
            <person name="Hensen N."/>
            <person name="Bonometti L."/>
            <person name="Westerberg I."/>
            <person name="Brannstrom I.O."/>
            <person name="Guillou S."/>
            <person name="Cros-Aarteil S."/>
            <person name="Calhoun S."/>
            <person name="Haridas S."/>
            <person name="Kuo A."/>
            <person name="Mondo S."/>
            <person name="Pangilinan J."/>
            <person name="Riley R."/>
            <person name="LaButti K."/>
            <person name="Andreopoulos B."/>
            <person name="Lipzen A."/>
            <person name="Chen C."/>
            <person name="Yan M."/>
            <person name="Daum C."/>
            <person name="Ng V."/>
            <person name="Clum A."/>
            <person name="Steindorff A."/>
            <person name="Ohm R.A."/>
            <person name="Martin F."/>
            <person name="Silar P."/>
            <person name="Natvig D.O."/>
            <person name="Lalanne C."/>
            <person name="Gautier V."/>
            <person name="Ament-Velasquez S.L."/>
            <person name="Kruys A."/>
            <person name="Hutchinson M.I."/>
            <person name="Powell A.J."/>
            <person name="Barry K."/>
            <person name="Miller A.N."/>
            <person name="Grigoriev I.V."/>
            <person name="Debuchy R."/>
            <person name="Gladieux P."/>
            <person name="Hiltunen Thoren M."/>
            <person name="Johannesson H."/>
        </authorList>
    </citation>
    <scope>NUCLEOTIDE SEQUENCE</scope>
    <source>
        <strain evidence="2">PSN324</strain>
    </source>
</reference>
<sequence length="405" mass="46206">MKLTPVKIRGKRGNSKAWRPPDPSRVIKKRTAAMAEDEASVSSIGDQDASRRTKRQKSRNAGAPIERLPNEILERIAVLSENLNFMRSSVRIGLRLSNASFRLELMISAFGPTWDQWFGITIEDVDVLESQGRFWPSVRIKERTKERVQGRPILQSDLLACPWADINFILQAQQVWYRQDGKRRAYQQTLGWWFLEKFDRIQQEYGGPVAPLRRFEVADDISSYFETDWESFLVSFGANIDQYALSRRFSKPDPDKPGVGYVDVHPRVKIPHTILGGPPDWDKAKLLFWLIRGGASLHPDQTYELTSAGFDQIMIKGRSKNADDRFLAAVMLYLFTALGVFHRQWPSFLMPDKQREFEDTTKGIDLFAAHITDLGPSLGWGPPRTMDGIDPSIAHNKYIVLGPAN</sequence>
<dbReference type="EMBL" id="MU865110">
    <property type="protein sequence ID" value="KAK4457519.1"/>
    <property type="molecule type" value="Genomic_DNA"/>
</dbReference>